<keyword evidence="5 7" id="KW-1133">Transmembrane helix</keyword>
<proteinExistence type="predicted"/>
<dbReference type="Pfam" id="PF00528">
    <property type="entry name" value="BPD_transp_1"/>
    <property type="match status" value="1"/>
</dbReference>
<feature type="transmembrane region" description="Helical" evidence="7">
    <location>
        <begin position="273"/>
        <end position="292"/>
    </location>
</feature>
<feature type="transmembrane region" description="Helical" evidence="7">
    <location>
        <begin position="112"/>
        <end position="132"/>
    </location>
</feature>
<name>A0A381ZC74_9ZZZZ</name>
<dbReference type="SUPFAM" id="SSF160964">
    <property type="entry name" value="MalF N-terminal region-like"/>
    <property type="match status" value="1"/>
</dbReference>
<feature type="transmembrane region" description="Helical" evidence="7">
    <location>
        <begin position="17"/>
        <end position="37"/>
    </location>
</feature>
<dbReference type="Gene3D" id="1.10.3720.10">
    <property type="entry name" value="MetI-like"/>
    <property type="match status" value="1"/>
</dbReference>
<dbReference type="InterPro" id="IPR035906">
    <property type="entry name" value="MetI-like_sf"/>
</dbReference>
<evidence type="ECO:0000256" key="1">
    <source>
        <dbReference type="ARBA" id="ARBA00004651"/>
    </source>
</evidence>
<feature type="transmembrane region" description="Helical" evidence="7">
    <location>
        <begin position="161"/>
        <end position="184"/>
    </location>
</feature>
<dbReference type="PANTHER" id="PTHR30193:SF37">
    <property type="entry name" value="INNER MEMBRANE ABC TRANSPORTER PERMEASE PROTEIN YCJO"/>
    <property type="match status" value="1"/>
</dbReference>
<comment type="subcellular location">
    <subcellularLocation>
        <location evidence="1">Cell membrane</location>
        <topology evidence="1">Multi-pass membrane protein</topology>
    </subcellularLocation>
</comment>
<dbReference type="GO" id="GO:0005886">
    <property type="term" value="C:plasma membrane"/>
    <property type="evidence" value="ECO:0007669"/>
    <property type="project" value="UniProtKB-SubCell"/>
</dbReference>
<evidence type="ECO:0000256" key="3">
    <source>
        <dbReference type="ARBA" id="ARBA00022475"/>
    </source>
</evidence>
<evidence type="ECO:0000259" key="8">
    <source>
        <dbReference type="PROSITE" id="PS50928"/>
    </source>
</evidence>
<evidence type="ECO:0000256" key="7">
    <source>
        <dbReference type="SAM" id="Phobius"/>
    </source>
</evidence>
<keyword evidence="2" id="KW-0813">Transport</keyword>
<evidence type="ECO:0000256" key="2">
    <source>
        <dbReference type="ARBA" id="ARBA00022448"/>
    </source>
</evidence>
<dbReference type="InterPro" id="IPR051393">
    <property type="entry name" value="ABC_transporter_permease"/>
</dbReference>
<protein>
    <recommendedName>
        <fullName evidence="8">ABC transmembrane type-1 domain-containing protein</fullName>
    </recommendedName>
</protein>
<dbReference type="InterPro" id="IPR000515">
    <property type="entry name" value="MetI-like"/>
</dbReference>
<evidence type="ECO:0000313" key="9">
    <source>
        <dbReference type="EMBL" id="SVA86898.1"/>
    </source>
</evidence>
<feature type="transmembrane region" description="Helical" evidence="7">
    <location>
        <begin position="74"/>
        <end position="100"/>
    </location>
</feature>
<dbReference type="SUPFAM" id="SSF161098">
    <property type="entry name" value="MetI-like"/>
    <property type="match status" value="1"/>
</dbReference>
<evidence type="ECO:0000256" key="6">
    <source>
        <dbReference type="ARBA" id="ARBA00023136"/>
    </source>
</evidence>
<organism evidence="9">
    <name type="scientific">marine metagenome</name>
    <dbReference type="NCBI Taxonomy" id="408172"/>
    <lineage>
        <taxon>unclassified sequences</taxon>
        <taxon>metagenomes</taxon>
        <taxon>ecological metagenomes</taxon>
    </lineage>
</organism>
<keyword evidence="6 7" id="KW-0472">Membrane</keyword>
<dbReference type="PANTHER" id="PTHR30193">
    <property type="entry name" value="ABC TRANSPORTER PERMEASE PROTEIN"/>
    <property type="match status" value="1"/>
</dbReference>
<evidence type="ECO:0000256" key="5">
    <source>
        <dbReference type="ARBA" id="ARBA00022989"/>
    </source>
</evidence>
<keyword evidence="3" id="KW-1003">Cell membrane</keyword>
<sequence length="296" mass="33282">MNKDSSYRPHSKFDWSVYIYLLPAFIFYVLFVLFPLGDTFYTSFTEWNGISEKKWVGIEQYVKNLNNKKITSSIIHSFILIIFYSFLPIIIGLIIAGIMIRVKIYGLTFYRAVLFLPQILSMIVVGVSWRWIYAPKGPLNAGLDFFGLEDVSRAWLGSFDYALPAVGFIGTWVMFGFAMILFIAGVQKIPTELYDAAKVDGAGAISEFFNVTLPNLRGEMIVALIFTVTLALRNFDLIWITTGGGPGTSTMIPSMFIYKKAFQQGQVGSASSLGIMLTLLIFTLVSLILILLREKK</sequence>
<accession>A0A381ZC74</accession>
<feature type="transmembrane region" description="Helical" evidence="7">
    <location>
        <begin position="221"/>
        <end position="241"/>
    </location>
</feature>
<dbReference type="PROSITE" id="PS50928">
    <property type="entry name" value="ABC_TM1"/>
    <property type="match status" value="1"/>
</dbReference>
<dbReference type="EMBL" id="UINC01020773">
    <property type="protein sequence ID" value="SVA86898.1"/>
    <property type="molecule type" value="Genomic_DNA"/>
</dbReference>
<keyword evidence="4 7" id="KW-0812">Transmembrane</keyword>
<evidence type="ECO:0000256" key="4">
    <source>
        <dbReference type="ARBA" id="ARBA00022692"/>
    </source>
</evidence>
<reference evidence="9" key="1">
    <citation type="submission" date="2018-05" db="EMBL/GenBank/DDBJ databases">
        <authorList>
            <person name="Lanie J.A."/>
            <person name="Ng W.-L."/>
            <person name="Kazmierczak K.M."/>
            <person name="Andrzejewski T.M."/>
            <person name="Davidsen T.M."/>
            <person name="Wayne K.J."/>
            <person name="Tettelin H."/>
            <person name="Glass J.I."/>
            <person name="Rusch D."/>
            <person name="Podicherti R."/>
            <person name="Tsui H.-C.T."/>
            <person name="Winkler M.E."/>
        </authorList>
    </citation>
    <scope>NUCLEOTIDE SEQUENCE</scope>
</reference>
<feature type="domain" description="ABC transmembrane type-1" evidence="8">
    <location>
        <begin position="74"/>
        <end position="288"/>
    </location>
</feature>
<dbReference type="GO" id="GO:0055085">
    <property type="term" value="P:transmembrane transport"/>
    <property type="evidence" value="ECO:0007669"/>
    <property type="project" value="InterPro"/>
</dbReference>
<dbReference type="AlphaFoldDB" id="A0A381ZC74"/>
<gene>
    <name evidence="9" type="ORF">METZ01_LOCUS139752</name>
</gene>
<dbReference type="CDD" id="cd06261">
    <property type="entry name" value="TM_PBP2"/>
    <property type="match status" value="1"/>
</dbReference>